<organism evidence="1 2">
    <name type="scientific">Candidatus Neomicrothrix subdominans</name>
    <dbReference type="NCBI Taxonomy" id="2954438"/>
    <lineage>
        <taxon>Bacteria</taxon>
        <taxon>Bacillati</taxon>
        <taxon>Actinomycetota</taxon>
        <taxon>Acidimicrobiia</taxon>
        <taxon>Acidimicrobiales</taxon>
        <taxon>Microthrixaceae</taxon>
        <taxon>Candidatus Neomicrothrix</taxon>
    </lineage>
</organism>
<proteinExistence type="predicted"/>
<name>A0A936TDM3_9ACTN</name>
<accession>A0A936TDM3</accession>
<gene>
    <name evidence="1" type="ORF">IPN02_11965</name>
</gene>
<comment type="caution">
    <text evidence="1">The sequence shown here is derived from an EMBL/GenBank/DDBJ whole genome shotgun (WGS) entry which is preliminary data.</text>
</comment>
<sequence length="112" mass="12192">MIALTSAALLRFCRRNGARLLDIPWVQPRLSPAGARVQHMLLVDLLAGSERALPSATRGRWIEGYYLAAEGAVPTDPTFQALWSRVFAHDPVGFGAIENPEVEPLDLSGVDP</sequence>
<reference evidence="1 2" key="1">
    <citation type="submission" date="2020-10" db="EMBL/GenBank/DDBJ databases">
        <title>Connecting structure to function with the recovery of over 1000 high-quality activated sludge metagenome-assembled genomes encoding full-length rRNA genes using long-read sequencing.</title>
        <authorList>
            <person name="Singleton C.M."/>
            <person name="Petriglieri F."/>
            <person name="Kristensen J.M."/>
            <person name="Kirkegaard R.H."/>
            <person name="Michaelsen T.Y."/>
            <person name="Andersen M.H."/>
            <person name="Karst S.M."/>
            <person name="Dueholm M.S."/>
            <person name="Nielsen P.H."/>
            <person name="Albertsen M."/>
        </authorList>
    </citation>
    <scope>NUCLEOTIDE SEQUENCE [LARGE SCALE GENOMIC DNA]</scope>
    <source>
        <strain evidence="1">Lyne_18-Q3-R50-59_MAXAC.006</strain>
    </source>
</reference>
<dbReference type="EMBL" id="JADJZA010000007">
    <property type="protein sequence ID" value="MBK9297523.1"/>
    <property type="molecule type" value="Genomic_DNA"/>
</dbReference>
<dbReference type="Proteomes" id="UP000727993">
    <property type="component" value="Unassembled WGS sequence"/>
</dbReference>
<dbReference type="AlphaFoldDB" id="A0A936TDM3"/>
<evidence type="ECO:0000313" key="1">
    <source>
        <dbReference type="EMBL" id="MBK9297523.1"/>
    </source>
</evidence>
<evidence type="ECO:0000313" key="2">
    <source>
        <dbReference type="Proteomes" id="UP000727993"/>
    </source>
</evidence>
<protein>
    <submittedName>
        <fullName evidence="1">Uncharacterized protein</fullName>
    </submittedName>
</protein>